<dbReference type="Gene3D" id="3.10.560.10">
    <property type="entry name" value="Outer membrane lipoprotein wza domain like"/>
    <property type="match status" value="4"/>
</dbReference>
<dbReference type="GO" id="GO:0009279">
    <property type="term" value="C:cell outer membrane"/>
    <property type="evidence" value="ECO:0007669"/>
    <property type="project" value="UniProtKB-SubCell"/>
</dbReference>
<evidence type="ECO:0000313" key="19">
    <source>
        <dbReference type="EMBL" id="TPE63664.1"/>
    </source>
</evidence>
<keyword evidence="4" id="KW-1134">Transmembrane beta strand</keyword>
<keyword evidence="13" id="KW-0998">Cell outer membrane</keyword>
<keyword evidence="12" id="KW-0564">Palmitate</keyword>
<comment type="subcellular location">
    <subcellularLocation>
        <location evidence="1">Cell outer membrane</location>
        <topology evidence="1">Multi-pass membrane protein</topology>
    </subcellularLocation>
</comment>
<comment type="similarity">
    <text evidence="2">Belongs to the BexD/CtrA/VexA family.</text>
</comment>
<keyword evidence="11" id="KW-0472">Membrane</keyword>
<dbReference type="PANTHER" id="PTHR33619">
    <property type="entry name" value="POLYSACCHARIDE EXPORT PROTEIN GFCE-RELATED"/>
    <property type="match status" value="1"/>
</dbReference>
<evidence type="ECO:0000259" key="18">
    <source>
        <dbReference type="Pfam" id="PF22461"/>
    </source>
</evidence>
<proteinExistence type="inferred from homology"/>
<dbReference type="RefSeq" id="WP_140926656.1">
    <property type="nucleotide sequence ID" value="NZ_VFSU01000011.1"/>
</dbReference>
<evidence type="ECO:0000256" key="15">
    <source>
        <dbReference type="SAM" id="MobiDB-lite"/>
    </source>
</evidence>
<evidence type="ECO:0000259" key="17">
    <source>
        <dbReference type="Pfam" id="PF10531"/>
    </source>
</evidence>
<feature type="compositionally biased region" description="Polar residues" evidence="15">
    <location>
        <begin position="23"/>
        <end position="33"/>
    </location>
</feature>
<keyword evidence="20" id="KW-1185">Reference proteome</keyword>
<evidence type="ECO:0000256" key="9">
    <source>
        <dbReference type="ARBA" id="ARBA00023065"/>
    </source>
</evidence>
<evidence type="ECO:0000256" key="1">
    <source>
        <dbReference type="ARBA" id="ARBA00004571"/>
    </source>
</evidence>
<gene>
    <name evidence="19" type="ORF">FJQ54_02040</name>
</gene>
<dbReference type="Gene3D" id="3.30.1950.10">
    <property type="entry name" value="wza like domain"/>
    <property type="match status" value="1"/>
</dbReference>
<feature type="domain" description="Soluble ligand binding" evidence="17">
    <location>
        <begin position="265"/>
        <end position="313"/>
    </location>
</feature>
<dbReference type="GO" id="GO:0015159">
    <property type="term" value="F:polysaccharide transmembrane transporter activity"/>
    <property type="evidence" value="ECO:0007669"/>
    <property type="project" value="InterPro"/>
</dbReference>
<reference evidence="19 20" key="1">
    <citation type="submission" date="2019-06" db="EMBL/GenBank/DDBJ databases">
        <authorList>
            <person name="Lee I."/>
            <person name="Jang G.I."/>
            <person name="Hwang C.Y."/>
        </authorList>
    </citation>
    <scope>NUCLEOTIDE SEQUENCE [LARGE SCALE GENOMIC DNA]</scope>
    <source>
        <strain evidence="19 20">PAMC 28131</strain>
    </source>
</reference>
<dbReference type="EMBL" id="VFSU01000011">
    <property type="protein sequence ID" value="TPE63664.1"/>
    <property type="molecule type" value="Genomic_DNA"/>
</dbReference>
<evidence type="ECO:0000256" key="3">
    <source>
        <dbReference type="ARBA" id="ARBA00022448"/>
    </source>
</evidence>
<keyword evidence="3" id="KW-0813">Transport</keyword>
<evidence type="ECO:0000256" key="12">
    <source>
        <dbReference type="ARBA" id="ARBA00023139"/>
    </source>
</evidence>
<dbReference type="InterPro" id="IPR049712">
    <property type="entry name" value="Poly_export"/>
</dbReference>
<dbReference type="InterPro" id="IPR003715">
    <property type="entry name" value="Poly_export_N"/>
</dbReference>
<dbReference type="Proteomes" id="UP000319897">
    <property type="component" value="Unassembled WGS sequence"/>
</dbReference>
<keyword evidence="5" id="KW-0762">Sugar transport</keyword>
<evidence type="ECO:0000256" key="8">
    <source>
        <dbReference type="ARBA" id="ARBA00023047"/>
    </source>
</evidence>
<dbReference type="GO" id="GO:0015288">
    <property type="term" value="F:porin activity"/>
    <property type="evidence" value="ECO:0007669"/>
    <property type="project" value="UniProtKB-KW"/>
</dbReference>
<keyword evidence="8" id="KW-0625">Polysaccharide transport</keyword>
<keyword evidence="7" id="KW-0732">Signal</keyword>
<dbReference type="AlphaFoldDB" id="A0A501XU46"/>
<evidence type="ECO:0000256" key="13">
    <source>
        <dbReference type="ARBA" id="ARBA00023237"/>
    </source>
</evidence>
<dbReference type="GO" id="GO:0006811">
    <property type="term" value="P:monoatomic ion transport"/>
    <property type="evidence" value="ECO:0007669"/>
    <property type="project" value="UniProtKB-KW"/>
</dbReference>
<evidence type="ECO:0000256" key="5">
    <source>
        <dbReference type="ARBA" id="ARBA00022597"/>
    </source>
</evidence>
<evidence type="ECO:0000313" key="20">
    <source>
        <dbReference type="Proteomes" id="UP000319897"/>
    </source>
</evidence>
<dbReference type="GO" id="GO:0046930">
    <property type="term" value="C:pore complex"/>
    <property type="evidence" value="ECO:0007669"/>
    <property type="project" value="UniProtKB-KW"/>
</dbReference>
<comment type="caution">
    <text evidence="19">The sequence shown here is derived from an EMBL/GenBank/DDBJ whole genome shotgun (WGS) entry which is preliminary data.</text>
</comment>
<keyword evidence="9" id="KW-0406">Ion transport</keyword>
<dbReference type="Pfam" id="PF10531">
    <property type="entry name" value="SLBB"/>
    <property type="match status" value="2"/>
</dbReference>
<evidence type="ECO:0000259" key="16">
    <source>
        <dbReference type="Pfam" id="PF02563"/>
    </source>
</evidence>
<dbReference type="InterPro" id="IPR019554">
    <property type="entry name" value="Soluble_ligand-bd"/>
</dbReference>
<sequence>MDPSLLRNLQTQLGASELPQADSGVQQPLSTGEVSLPGSRIDTLEEQEVRRAEARRQLRDIYMPSEVEQDYRRRLGDKQLRQFGYDFFQSAPPPTGTRAGAISDEYVLGIGDQIQVSFRGATNRTQTVRVDRDGKIVVGDLRPIPAAGRSLGSVRNDLAAETKRTLLATDVYVSVGEVRAVSVFVGGEVERPGQYSLTSLSDVGTALAQAGGIRRSGSLRQVRIVRAGGGTVSVDLYGLLGIGAPPSVRLQDGDKVIVPVIGPTIAVTGAVARPGIYELRGSSSVGSVVGFAGGAIRQRGAQVVISRIGPDGTESFIKAAGTGATVLAGDSVQVLAGSAGGAVGRVQLQGFVDNAGARPLVAAGTVAELVGSPSDLRSDTYQLGAILVRRDPSSGARLFQMVNLARELRERNSTPLQSEDQLFVFSRADIAFMNSVAVRQVVLGQPNPMPQCKALDRLATLVKDTEAARFNAVTRSGLVVISNEGAKLGAVGTALGQTSRRTTDMAVAGTQTRRAEEDKIPECPKVFEDEPELLPVLIEHSISIGGSVRRPGAYPVGELASARDLSLVADGLLVGSRDLVLDINRSVGGPTERVQIDGSGSMMSLTTLAPGDDIRFNAQQGAFEGSGVLLSGEVARPGLYSIRKGEKLSELLQRAGGLTNYGYAYGAIFTRRSVKEAQEEGFRRTARELNNSLLAIAARSSSSSGDGLAGAAALIQTLGTTEAPGRMVVEADPRVLELRPDLDTIMEPGDSIFIPKRPNYVLALGDVNNPGALQFVEGKSAQNYLREAGGMQRTADDNRAFMVLPNGMAQPIRASGRGGGTPPPGTTIIVPKNIDPLYRLSVFRDVTTIIAQLATSVATVAVLATN</sequence>
<dbReference type="Pfam" id="PF22461">
    <property type="entry name" value="SLBB_2"/>
    <property type="match status" value="1"/>
</dbReference>
<dbReference type="OrthoDB" id="9808948at2"/>
<keyword evidence="6" id="KW-0812">Transmembrane</keyword>
<feature type="domain" description="SLBB" evidence="18">
    <location>
        <begin position="183"/>
        <end position="258"/>
    </location>
</feature>
<dbReference type="InterPro" id="IPR054765">
    <property type="entry name" value="SLBB_dom"/>
</dbReference>
<evidence type="ECO:0000256" key="10">
    <source>
        <dbReference type="ARBA" id="ARBA00023114"/>
    </source>
</evidence>
<evidence type="ECO:0000256" key="2">
    <source>
        <dbReference type="ARBA" id="ARBA00009450"/>
    </source>
</evidence>
<organism evidence="19 20">
    <name type="scientific">Sandaracinobacter neustonicus</name>
    <dbReference type="NCBI Taxonomy" id="1715348"/>
    <lineage>
        <taxon>Bacteria</taxon>
        <taxon>Pseudomonadati</taxon>
        <taxon>Pseudomonadota</taxon>
        <taxon>Alphaproteobacteria</taxon>
        <taxon>Sphingomonadales</taxon>
        <taxon>Sphingosinicellaceae</taxon>
        <taxon>Sandaracinobacter</taxon>
    </lineage>
</organism>
<name>A0A501XU46_9SPHN</name>
<feature type="domain" description="Polysaccharide export protein N-terminal" evidence="16">
    <location>
        <begin position="103"/>
        <end position="175"/>
    </location>
</feature>
<evidence type="ECO:0000256" key="11">
    <source>
        <dbReference type="ARBA" id="ARBA00023136"/>
    </source>
</evidence>
<dbReference type="PANTHER" id="PTHR33619:SF3">
    <property type="entry name" value="POLYSACCHARIDE EXPORT PROTEIN GFCE-RELATED"/>
    <property type="match status" value="1"/>
</dbReference>
<evidence type="ECO:0000256" key="14">
    <source>
        <dbReference type="ARBA" id="ARBA00023288"/>
    </source>
</evidence>
<protein>
    <submittedName>
        <fullName evidence="19">Polysaccharide biosynthesis/export protein</fullName>
    </submittedName>
</protein>
<accession>A0A501XU46</accession>
<evidence type="ECO:0000256" key="4">
    <source>
        <dbReference type="ARBA" id="ARBA00022452"/>
    </source>
</evidence>
<keyword evidence="14" id="KW-0449">Lipoprotein</keyword>
<evidence type="ECO:0000256" key="6">
    <source>
        <dbReference type="ARBA" id="ARBA00022692"/>
    </source>
</evidence>
<feature type="region of interest" description="Disordered" evidence="15">
    <location>
        <begin position="13"/>
        <end position="37"/>
    </location>
</feature>
<dbReference type="Pfam" id="PF02563">
    <property type="entry name" value="Poly_export"/>
    <property type="match status" value="1"/>
</dbReference>
<keyword evidence="10" id="KW-0626">Porin</keyword>
<evidence type="ECO:0000256" key="7">
    <source>
        <dbReference type="ARBA" id="ARBA00022729"/>
    </source>
</evidence>
<feature type="domain" description="Soluble ligand binding" evidence="17">
    <location>
        <begin position="630"/>
        <end position="663"/>
    </location>
</feature>